<dbReference type="Gene3D" id="3.30.565.10">
    <property type="entry name" value="Histidine kinase-like ATPase, C-terminal domain"/>
    <property type="match status" value="1"/>
</dbReference>
<dbReference type="InterPro" id="IPR003594">
    <property type="entry name" value="HATPase_dom"/>
</dbReference>
<accession>A0A9D2GJ25</accession>
<dbReference type="InterPro" id="IPR036890">
    <property type="entry name" value="HATPase_C_sf"/>
</dbReference>
<feature type="domain" description="Histidine kinase" evidence="8">
    <location>
        <begin position="1"/>
        <end position="107"/>
    </location>
</feature>
<evidence type="ECO:0000259" key="8">
    <source>
        <dbReference type="PROSITE" id="PS50109"/>
    </source>
</evidence>
<dbReference type="GO" id="GO:0005524">
    <property type="term" value="F:ATP binding"/>
    <property type="evidence" value="ECO:0007669"/>
    <property type="project" value="UniProtKB-KW"/>
</dbReference>
<gene>
    <name evidence="9" type="ORF">IAA17_09905</name>
</gene>
<dbReference type="Pfam" id="PF02518">
    <property type="entry name" value="HATPase_c"/>
    <property type="match status" value="1"/>
</dbReference>
<evidence type="ECO:0000256" key="6">
    <source>
        <dbReference type="ARBA" id="ARBA00022840"/>
    </source>
</evidence>
<dbReference type="SUPFAM" id="SSF55874">
    <property type="entry name" value="ATPase domain of HSP90 chaperone/DNA topoisomerase II/histidine kinase"/>
    <property type="match status" value="1"/>
</dbReference>
<dbReference type="EC" id="2.7.13.3" evidence="2"/>
<reference evidence="9" key="1">
    <citation type="journal article" date="2021" name="PeerJ">
        <title>Extensive microbial diversity within the chicken gut microbiome revealed by metagenomics and culture.</title>
        <authorList>
            <person name="Gilroy R."/>
            <person name="Ravi A."/>
            <person name="Getino M."/>
            <person name="Pursley I."/>
            <person name="Horton D.L."/>
            <person name="Alikhan N.F."/>
            <person name="Baker D."/>
            <person name="Gharbi K."/>
            <person name="Hall N."/>
            <person name="Watson M."/>
            <person name="Adriaenssens E.M."/>
            <person name="Foster-Nyarko E."/>
            <person name="Jarju S."/>
            <person name="Secka A."/>
            <person name="Antonio M."/>
            <person name="Oren A."/>
            <person name="Chaudhuri R.R."/>
            <person name="La Ragione R."/>
            <person name="Hildebrand F."/>
            <person name="Pallen M.J."/>
        </authorList>
    </citation>
    <scope>NUCLEOTIDE SEQUENCE</scope>
    <source>
        <strain evidence="9">ChiBcec1-1093</strain>
    </source>
</reference>
<dbReference type="GO" id="GO:0000160">
    <property type="term" value="P:phosphorelay signal transduction system"/>
    <property type="evidence" value="ECO:0007669"/>
    <property type="project" value="UniProtKB-KW"/>
</dbReference>
<evidence type="ECO:0000256" key="7">
    <source>
        <dbReference type="ARBA" id="ARBA00023012"/>
    </source>
</evidence>
<evidence type="ECO:0000256" key="2">
    <source>
        <dbReference type="ARBA" id="ARBA00012438"/>
    </source>
</evidence>
<evidence type="ECO:0000313" key="9">
    <source>
        <dbReference type="EMBL" id="HIZ80085.1"/>
    </source>
</evidence>
<dbReference type="InterPro" id="IPR005467">
    <property type="entry name" value="His_kinase_dom"/>
</dbReference>
<dbReference type="PROSITE" id="PS50109">
    <property type="entry name" value="HIS_KIN"/>
    <property type="match status" value="1"/>
</dbReference>
<keyword evidence="7" id="KW-0902">Two-component regulatory system</keyword>
<comment type="caution">
    <text evidence="9">The sequence shown here is derived from an EMBL/GenBank/DDBJ whole genome shotgun (WGS) entry which is preliminary data.</text>
</comment>
<name>A0A9D2GJ25_9FIRM</name>
<keyword evidence="6 9" id="KW-0067">ATP-binding</keyword>
<comment type="catalytic activity">
    <reaction evidence="1">
        <text>ATP + protein L-histidine = ADP + protein N-phospho-L-histidine.</text>
        <dbReference type="EC" id="2.7.13.3"/>
    </reaction>
</comment>
<proteinExistence type="predicted"/>
<keyword evidence="3" id="KW-0808">Transferase</keyword>
<sequence>MMTEISLNILDVAENSTRAGASLVTITVSADTGNDRLTVVIADDGCGMTEEELARVTDPFFTTRTTRKVGLGVPFFKEAAELTGGSFDIRSVPGKGTVVTAVFVLSSIDRMPLGDISATIHNLVVYHPDTDFCYIYKYDGKSFTLDTRQFREILGDIPFDTPEISSYIMEYLTENKLETDGGADL</sequence>
<keyword evidence="5" id="KW-0418">Kinase</keyword>
<dbReference type="InterPro" id="IPR050980">
    <property type="entry name" value="2C_sensor_his_kinase"/>
</dbReference>
<organism evidence="9 10">
    <name type="scientific">Candidatus Lachnoclostridium stercorigallinarum</name>
    <dbReference type="NCBI Taxonomy" id="2838634"/>
    <lineage>
        <taxon>Bacteria</taxon>
        <taxon>Bacillati</taxon>
        <taxon>Bacillota</taxon>
        <taxon>Clostridia</taxon>
        <taxon>Lachnospirales</taxon>
        <taxon>Lachnospiraceae</taxon>
    </lineage>
</organism>
<dbReference type="GO" id="GO:0004673">
    <property type="term" value="F:protein histidine kinase activity"/>
    <property type="evidence" value="ECO:0007669"/>
    <property type="project" value="UniProtKB-EC"/>
</dbReference>
<evidence type="ECO:0000313" key="10">
    <source>
        <dbReference type="Proteomes" id="UP000824101"/>
    </source>
</evidence>
<evidence type="ECO:0000256" key="5">
    <source>
        <dbReference type="ARBA" id="ARBA00022777"/>
    </source>
</evidence>
<evidence type="ECO:0000256" key="4">
    <source>
        <dbReference type="ARBA" id="ARBA00022741"/>
    </source>
</evidence>
<dbReference type="PRINTS" id="PR00344">
    <property type="entry name" value="BCTRLSENSOR"/>
</dbReference>
<evidence type="ECO:0000256" key="1">
    <source>
        <dbReference type="ARBA" id="ARBA00000085"/>
    </source>
</evidence>
<reference evidence="9" key="2">
    <citation type="submission" date="2021-04" db="EMBL/GenBank/DDBJ databases">
        <authorList>
            <person name="Gilroy R."/>
        </authorList>
    </citation>
    <scope>NUCLEOTIDE SEQUENCE</scope>
    <source>
        <strain evidence="9">ChiBcec1-1093</strain>
    </source>
</reference>
<dbReference type="Proteomes" id="UP000824101">
    <property type="component" value="Unassembled WGS sequence"/>
</dbReference>
<dbReference type="EMBL" id="DXBC01000159">
    <property type="protein sequence ID" value="HIZ80085.1"/>
    <property type="molecule type" value="Genomic_DNA"/>
</dbReference>
<dbReference type="PANTHER" id="PTHR44936:SF10">
    <property type="entry name" value="SENSOR PROTEIN RSTB"/>
    <property type="match status" value="1"/>
</dbReference>
<protein>
    <recommendedName>
        <fullName evidence="2">histidine kinase</fullName>
        <ecNumber evidence="2">2.7.13.3</ecNumber>
    </recommendedName>
</protein>
<dbReference type="PANTHER" id="PTHR44936">
    <property type="entry name" value="SENSOR PROTEIN CREC"/>
    <property type="match status" value="1"/>
</dbReference>
<evidence type="ECO:0000256" key="3">
    <source>
        <dbReference type="ARBA" id="ARBA00022679"/>
    </source>
</evidence>
<dbReference type="InterPro" id="IPR004358">
    <property type="entry name" value="Sig_transdc_His_kin-like_C"/>
</dbReference>
<dbReference type="SMART" id="SM00387">
    <property type="entry name" value="HATPase_c"/>
    <property type="match status" value="1"/>
</dbReference>
<dbReference type="AlphaFoldDB" id="A0A9D2GJ25"/>
<keyword evidence="4" id="KW-0547">Nucleotide-binding</keyword>